<name>G9XH91_DESHA</name>
<comment type="caution">
    <text evidence="1">The sequence shown here is derived from an EMBL/GenBank/DDBJ whole genome shotgun (WGS) entry which is preliminary data.</text>
</comment>
<sequence>MSKNEGGMRLSIHNPNWYNGRDVIKSIENVIRRNYGISRDF</sequence>
<gene>
    <name evidence="1" type="ORF">HMPREF0322_00314</name>
</gene>
<organism evidence="1 2">
    <name type="scientific">Desulfitobacterium hafniense DP7</name>
    <dbReference type="NCBI Taxonomy" id="537010"/>
    <lineage>
        <taxon>Bacteria</taxon>
        <taxon>Bacillati</taxon>
        <taxon>Bacillota</taxon>
        <taxon>Clostridia</taxon>
        <taxon>Eubacteriales</taxon>
        <taxon>Desulfitobacteriaceae</taxon>
        <taxon>Desulfitobacterium</taxon>
    </lineage>
</organism>
<evidence type="ECO:0000313" key="2">
    <source>
        <dbReference type="Proteomes" id="UP000004416"/>
    </source>
</evidence>
<proteinExistence type="predicted"/>
<evidence type="ECO:0000313" key="1">
    <source>
        <dbReference type="EMBL" id="EHL08893.1"/>
    </source>
</evidence>
<dbReference type="Proteomes" id="UP000004416">
    <property type="component" value="Unassembled WGS sequence"/>
</dbReference>
<dbReference type="AlphaFoldDB" id="G9XH91"/>
<reference evidence="1 2" key="1">
    <citation type="submission" date="2011-08" db="EMBL/GenBank/DDBJ databases">
        <authorList>
            <person name="Weinstock G."/>
            <person name="Sodergren E."/>
            <person name="Clifton S."/>
            <person name="Fulton L."/>
            <person name="Fulton B."/>
            <person name="Courtney L."/>
            <person name="Fronick C."/>
            <person name="Harrison M."/>
            <person name="Strong C."/>
            <person name="Farmer C."/>
            <person name="Delahaunty K."/>
            <person name="Markovic C."/>
            <person name="Hall O."/>
            <person name="Minx P."/>
            <person name="Tomlinson C."/>
            <person name="Mitreva M."/>
            <person name="Hou S."/>
            <person name="Chen J."/>
            <person name="Wollam A."/>
            <person name="Pepin K.H."/>
            <person name="Johnson M."/>
            <person name="Bhonagiri V."/>
            <person name="Zhang X."/>
            <person name="Suruliraj S."/>
            <person name="Warren W."/>
            <person name="Chinwalla A."/>
            <person name="Mardis E.R."/>
            <person name="Wilson R.K."/>
        </authorList>
    </citation>
    <scope>NUCLEOTIDE SEQUENCE [LARGE SCALE GENOMIC DNA]</scope>
    <source>
        <strain evidence="1 2">DP7</strain>
    </source>
</reference>
<protein>
    <submittedName>
        <fullName evidence="1">Uncharacterized protein</fullName>
    </submittedName>
</protein>
<dbReference type="EMBL" id="AFZX01000010">
    <property type="protein sequence ID" value="EHL08893.1"/>
    <property type="molecule type" value="Genomic_DNA"/>
</dbReference>
<dbReference type="HOGENOM" id="CLU_3268993_0_0_9"/>
<accession>G9XH91</accession>